<evidence type="ECO:0000313" key="2">
    <source>
        <dbReference type="EMBL" id="RRJ90479.1"/>
    </source>
</evidence>
<sequence length="1369" mass="144034">MKRKISCAIAKKKKTWQLLSILSVLFFTSIGVNAQVTIGGGITTSSSFPIASNWGYNYTQQIFLKSEINATGNITSITFTPTTTIAAGNFNTSKDWVVYLGHTNKTAFASNTDWVPVTGLTQVFNGVVSFPAALLGAVTITFTTPFAYNNIDNLVVAIDENTPDYGTVVSWKATSYGSNNRGIYYRSDNTNPNPTSPPTGTRLTTLSDVVLGGIAQACPSPTALTSVVNSATTATLGWATLTNGGNDFEIKIQLAGAGVPASSGTAVSGTSYSDAVLTANTNYEFYVRKVCGVDGNSGWVGPKTFSTPVSCFVPTALTGTPTSVSSATLSWVSPTASPGSGYQWQVRTTGAGGSGATGLADSGLSSITTATTVLLTANTSYKLYVRSNCGSGDFSTWSESGSFFTGYCMPASNATSLTYISSFSTTGSITNISNLASGYTAGGYQNNYASTTVTSYAAGVINTDISIVGGTTGVAFWVDWNKNFVFETSERVINSAAYLEAGSYTASINVPAGTLNGEYRLRIKTDYNAASPDPCTNGGTRTETEDYKITIVTQPTDTPDYFGLQSPVVASTQPGISTTVYGQVYEAGLTDVEPGLSGQATGIVAWIGISPAGQNTNPNTWTTWTPATFNAAYVGNNDEYQLAIGANLAPGTYYYATRYQLNFGPYVYGGIDTAGIGNTWDGTTFNSGVLTINPTANDECSGAVALTLGTQIVTSNAYATKSPEPVPTCGDFNFATTAKDIWYSVVVPANVSRLDIETTNNSDTNITDKAIQAYRGVCGSLVSIECDDDDSPDGLFSLLNLTALTPGETIYVRAWGYNGSGGSFKIKASVPACGIETRWDGTAWSNGNPVAGIVAVINGNYSGPGFESCALDIIGTSQVTFTSGSNLIVNGLVNVASTASMTLESNANLVQVATGTNIGNITVKRESAQLVRLDHTLWSSPVATQNLYAFSPNTLTNRFYVYNTPTNTYVTTGISATTNFVVGKGYGVRAPNDHSTTPATWMGSFTGNPNNGSKSFTLVTTGTGFNLVGNPYPSVIDASLFVAANSARINGTLYFYAHTLTMSPSGTFPTGTNYALWNATGQTAASVGTSGVPALVPNGKIQVGQGFFVKSTASGSVSFTNAMREASNGNQFFRLASEVQTTSETEKHRLWLNLTNAEGTTFNQVLIGYVAGATQEVDNLYDGLSFGNEGSALSSRLNNEDFTIQGRALPFNPTDVVPLGLTAITPGNYTISLSDKDGLFAGDQNVYVKDNENGSVNNIKIAPYTFTSEAGTFNNRFEIVYQVNLSNPENAFTSNSVVAYVKNAQLNIQTKGNSMKAVSVFDVRGRLIFQQSGINAADFTAQGLSAQNQVLLVQVTSENGEVATVKVIF</sequence>
<gene>
    <name evidence="2" type="ORF">EG849_10615</name>
</gene>
<dbReference type="InterPro" id="IPR036116">
    <property type="entry name" value="FN3_sf"/>
</dbReference>
<feature type="domain" description="Fibronectin type-III" evidence="1">
    <location>
        <begin position="220"/>
        <end position="310"/>
    </location>
</feature>
<dbReference type="Gene3D" id="2.60.40.10">
    <property type="entry name" value="Immunoglobulins"/>
    <property type="match status" value="2"/>
</dbReference>
<dbReference type="NCBIfam" id="NF033708">
    <property type="entry name" value="T9SS_Cterm_ChiA"/>
    <property type="match status" value="1"/>
</dbReference>
<keyword evidence="3" id="KW-1185">Reference proteome</keyword>
<dbReference type="EMBL" id="RQVR01000011">
    <property type="protein sequence ID" value="RRJ90479.1"/>
    <property type="molecule type" value="Genomic_DNA"/>
</dbReference>
<dbReference type="InterPro" id="IPR045474">
    <property type="entry name" value="GEVED"/>
</dbReference>
<dbReference type="InterPro" id="IPR013783">
    <property type="entry name" value="Ig-like_fold"/>
</dbReference>
<dbReference type="PROSITE" id="PS50853">
    <property type="entry name" value="FN3"/>
    <property type="match status" value="2"/>
</dbReference>
<dbReference type="SUPFAM" id="SSF49265">
    <property type="entry name" value="Fibronectin type III"/>
    <property type="match status" value="1"/>
</dbReference>
<reference evidence="2 3" key="1">
    <citation type="submission" date="2018-11" db="EMBL/GenBank/DDBJ databases">
        <title>Flavobacterium sp. nov., YIM 102600 draft genome.</title>
        <authorList>
            <person name="Li G."/>
            <person name="Jiang Y."/>
        </authorList>
    </citation>
    <scope>NUCLEOTIDE SEQUENCE [LARGE SCALE GENOMIC DNA]</scope>
    <source>
        <strain evidence="2 3">YIM 102600</strain>
    </source>
</reference>
<dbReference type="SMART" id="SM00060">
    <property type="entry name" value="FN3"/>
    <property type="match status" value="2"/>
</dbReference>
<dbReference type="InterPro" id="IPR003961">
    <property type="entry name" value="FN3_dom"/>
</dbReference>
<evidence type="ECO:0000313" key="3">
    <source>
        <dbReference type="Proteomes" id="UP000271937"/>
    </source>
</evidence>
<proteinExistence type="predicted"/>
<name>A0A3P3WA25_9FLAO</name>
<evidence type="ECO:0000259" key="1">
    <source>
        <dbReference type="PROSITE" id="PS50853"/>
    </source>
</evidence>
<dbReference type="Proteomes" id="UP000271937">
    <property type="component" value="Unassembled WGS sequence"/>
</dbReference>
<dbReference type="OrthoDB" id="1652165at2"/>
<comment type="caution">
    <text evidence="2">The sequence shown here is derived from an EMBL/GenBank/DDBJ whole genome shotgun (WGS) entry which is preliminary data.</text>
</comment>
<dbReference type="RefSeq" id="WP_125013062.1">
    <property type="nucleotide sequence ID" value="NZ_RQVR01000011.1"/>
</dbReference>
<protein>
    <submittedName>
        <fullName evidence="2">T9SS sorting signal type C domain-containing protein</fullName>
    </submittedName>
</protein>
<accession>A0A3P3WA25</accession>
<organism evidence="2 3">
    <name type="scientific">Flavobacterium macacae</name>
    <dbReference type="NCBI Taxonomy" id="2488993"/>
    <lineage>
        <taxon>Bacteria</taxon>
        <taxon>Pseudomonadati</taxon>
        <taxon>Bacteroidota</taxon>
        <taxon>Flavobacteriia</taxon>
        <taxon>Flavobacteriales</taxon>
        <taxon>Flavobacteriaceae</taxon>
        <taxon>Flavobacterium</taxon>
    </lineage>
</organism>
<dbReference type="Pfam" id="PF20009">
    <property type="entry name" value="GEVED"/>
    <property type="match status" value="1"/>
</dbReference>
<feature type="domain" description="Fibronectin type-III" evidence="1">
    <location>
        <begin position="313"/>
        <end position="411"/>
    </location>
</feature>